<gene>
    <name evidence="3" type="ORF">IFO71_10120</name>
</gene>
<organism evidence="3 4">
    <name type="scientific">Pseudomarimonas arenosa</name>
    <dbReference type="NCBI Taxonomy" id="2774145"/>
    <lineage>
        <taxon>Bacteria</taxon>
        <taxon>Pseudomonadati</taxon>
        <taxon>Pseudomonadota</taxon>
        <taxon>Gammaproteobacteria</taxon>
        <taxon>Lysobacterales</taxon>
        <taxon>Lysobacteraceae</taxon>
        <taxon>Pseudomarimonas</taxon>
    </lineage>
</organism>
<evidence type="ECO:0000256" key="2">
    <source>
        <dbReference type="SAM" id="SignalP"/>
    </source>
</evidence>
<keyword evidence="2" id="KW-0732">Signal</keyword>
<dbReference type="AlphaFoldDB" id="A0AAW3ZP31"/>
<dbReference type="RefSeq" id="WP_192029513.1">
    <property type="nucleotide sequence ID" value="NZ_JACYTR010000017.1"/>
</dbReference>
<sequence>MQLNARGLMRGAVASLLLCCAPNSTATDATSENFRLTGGPSAGSAVMQSESLQLQLIVLKGEPAGISSSESFSVSGGPLPPASLPGPRVFADGFETQPLP</sequence>
<feature type="signal peptide" evidence="2">
    <location>
        <begin position="1"/>
        <end position="26"/>
    </location>
</feature>
<feature type="compositionally biased region" description="Low complexity" evidence="1">
    <location>
        <begin position="67"/>
        <end position="77"/>
    </location>
</feature>
<name>A0AAW3ZP31_9GAMM</name>
<accession>A0AAW3ZP31</accession>
<evidence type="ECO:0000256" key="1">
    <source>
        <dbReference type="SAM" id="MobiDB-lite"/>
    </source>
</evidence>
<feature type="chain" id="PRO_5043688783" evidence="2">
    <location>
        <begin position="27"/>
        <end position="100"/>
    </location>
</feature>
<dbReference type="EMBL" id="JACYTR010000017">
    <property type="protein sequence ID" value="MBD8526091.1"/>
    <property type="molecule type" value="Genomic_DNA"/>
</dbReference>
<proteinExistence type="predicted"/>
<protein>
    <submittedName>
        <fullName evidence="3">Uncharacterized protein</fullName>
    </submittedName>
</protein>
<feature type="region of interest" description="Disordered" evidence="1">
    <location>
        <begin position="66"/>
        <end position="100"/>
    </location>
</feature>
<keyword evidence="4" id="KW-1185">Reference proteome</keyword>
<evidence type="ECO:0000313" key="4">
    <source>
        <dbReference type="Proteomes" id="UP000613768"/>
    </source>
</evidence>
<comment type="caution">
    <text evidence="3">The sequence shown here is derived from an EMBL/GenBank/DDBJ whole genome shotgun (WGS) entry which is preliminary data.</text>
</comment>
<evidence type="ECO:0000313" key="3">
    <source>
        <dbReference type="EMBL" id="MBD8526091.1"/>
    </source>
</evidence>
<reference evidence="3 4" key="1">
    <citation type="submission" date="2020-09" db="EMBL/GenBank/DDBJ databases">
        <title>Pseudoxanthomonas sp. CAU 1598 isolated from sand of Yaerae Beach.</title>
        <authorList>
            <person name="Kim W."/>
        </authorList>
    </citation>
    <scope>NUCLEOTIDE SEQUENCE [LARGE SCALE GENOMIC DNA]</scope>
    <source>
        <strain evidence="3 4">CAU 1598</strain>
    </source>
</reference>
<dbReference type="Proteomes" id="UP000613768">
    <property type="component" value="Unassembled WGS sequence"/>
</dbReference>